<sequence length="55" mass="6160">MMCTICFGFSIHFVAAENIPSQKFSSTSCVFWKRCLLISDWSVLHVSTLSSVKDA</sequence>
<accession>A0A6G0PXQ8</accession>
<comment type="caution">
    <text evidence="2">The sequence shown here is derived from an EMBL/GenBank/DDBJ whole genome shotgun (WGS) entry which is preliminary data.</text>
</comment>
<feature type="chain" id="PRO_5026145478" description="RxLR effector protein" evidence="1">
    <location>
        <begin position="17"/>
        <end position="55"/>
    </location>
</feature>
<organism evidence="2 3">
    <name type="scientific">Phytophthora fragariae</name>
    <dbReference type="NCBI Taxonomy" id="53985"/>
    <lineage>
        <taxon>Eukaryota</taxon>
        <taxon>Sar</taxon>
        <taxon>Stramenopiles</taxon>
        <taxon>Oomycota</taxon>
        <taxon>Peronosporomycetes</taxon>
        <taxon>Peronosporales</taxon>
        <taxon>Peronosporaceae</taxon>
        <taxon>Phytophthora</taxon>
    </lineage>
</organism>
<protein>
    <recommendedName>
        <fullName evidence="4">RxLR effector protein</fullName>
    </recommendedName>
</protein>
<evidence type="ECO:0000256" key="1">
    <source>
        <dbReference type="SAM" id="SignalP"/>
    </source>
</evidence>
<evidence type="ECO:0008006" key="4">
    <source>
        <dbReference type="Google" id="ProtNLM"/>
    </source>
</evidence>
<dbReference type="AlphaFoldDB" id="A0A6G0PXQ8"/>
<evidence type="ECO:0000313" key="2">
    <source>
        <dbReference type="EMBL" id="KAE9260156.1"/>
    </source>
</evidence>
<dbReference type="EMBL" id="QXFY01011425">
    <property type="protein sequence ID" value="KAE9260156.1"/>
    <property type="molecule type" value="Genomic_DNA"/>
</dbReference>
<proteinExistence type="predicted"/>
<keyword evidence="1" id="KW-0732">Signal</keyword>
<gene>
    <name evidence="2" type="ORF">PF008_g33186</name>
</gene>
<name>A0A6G0PXQ8_9STRA</name>
<reference evidence="2 3" key="1">
    <citation type="submission" date="2018-09" db="EMBL/GenBank/DDBJ databases">
        <title>Genomic investigation of the strawberry pathogen Phytophthora fragariae indicates pathogenicity is determined by transcriptional variation in three key races.</title>
        <authorList>
            <person name="Adams T.M."/>
            <person name="Armitage A.D."/>
            <person name="Sobczyk M.K."/>
            <person name="Bates H.J."/>
            <person name="Dunwell J.M."/>
            <person name="Nellist C.F."/>
            <person name="Harrison R.J."/>
        </authorList>
    </citation>
    <scope>NUCLEOTIDE SEQUENCE [LARGE SCALE GENOMIC DNA]</scope>
    <source>
        <strain evidence="2 3">NOV-77</strain>
    </source>
</reference>
<evidence type="ECO:0000313" key="3">
    <source>
        <dbReference type="Proteomes" id="UP000486351"/>
    </source>
</evidence>
<feature type="signal peptide" evidence="1">
    <location>
        <begin position="1"/>
        <end position="16"/>
    </location>
</feature>
<dbReference type="Proteomes" id="UP000486351">
    <property type="component" value="Unassembled WGS sequence"/>
</dbReference>